<dbReference type="EMBL" id="JAOCQF010000001">
    <property type="protein sequence ID" value="MCT8329129.1"/>
    <property type="molecule type" value="Genomic_DNA"/>
</dbReference>
<protein>
    <submittedName>
        <fullName evidence="2">DUF2927 domain-containing protein</fullName>
    </submittedName>
</protein>
<dbReference type="Pfam" id="PF11150">
    <property type="entry name" value="DUF2927"/>
    <property type="match status" value="1"/>
</dbReference>
<keyword evidence="1" id="KW-0732">Signal</keyword>
<feature type="signal peptide" evidence="1">
    <location>
        <begin position="1"/>
        <end position="23"/>
    </location>
</feature>
<gene>
    <name evidence="2" type="ORF">N5I32_06360</name>
</gene>
<dbReference type="Proteomes" id="UP001205601">
    <property type="component" value="Unassembled WGS sequence"/>
</dbReference>
<accession>A0ABT2NMD8</accession>
<evidence type="ECO:0000313" key="3">
    <source>
        <dbReference type="Proteomes" id="UP001205601"/>
    </source>
</evidence>
<dbReference type="InterPro" id="IPR021323">
    <property type="entry name" value="DUF2927"/>
</dbReference>
<feature type="chain" id="PRO_5046467798" evidence="1">
    <location>
        <begin position="24"/>
        <end position="457"/>
    </location>
</feature>
<dbReference type="RefSeq" id="WP_261494549.1">
    <property type="nucleotide sequence ID" value="NZ_JAOCQF010000001.1"/>
</dbReference>
<reference evidence="3" key="1">
    <citation type="submission" date="2023-07" db="EMBL/GenBank/DDBJ databases">
        <title>Defluviimonas sediminis sp. nov., isolated from mangrove sediment.</title>
        <authorList>
            <person name="Liu L."/>
            <person name="Li J."/>
            <person name="Huang Y."/>
            <person name="Pan J."/>
            <person name="Li M."/>
        </authorList>
    </citation>
    <scope>NUCLEOTIDE SEQUENCE [LARGE SCALE GENOMIC DNA]</scope>
    <source>
        <strain evidence="3">FT324</strain>
    </source>
</reference>
<proteinExistence type="predicted"/>
<dbReference type="PROSITE" id="PS51257">
    <property type="entry name" value="PROKAR_LIPOPROTEIN"/>
    <property type="match status" value="1"/>
</dbReference>
<comment type="caution">
    <text evidence="2">The sequence shown here is derived from an EMBL/GenBank/DDBJ whole genome shotgun (WGS) entry which is preliminary data.</text>
</comment>
<evidence type="ECO:0000313" key="2">
    <source>
        <dbReference type="EMBL" id="MCT8329129.1"/>
    </source>
</evidence>
<sequence>MRALLAPLAALALLAACVPPPPAPPAPSASRAPAFDLPPMRFFGESVPQRPLRPNAEMARNFLDLAFRLETGEDLPVLTRFDGPIPVALTGAVPPTAGPDLARLLDRLRSEAGIDIFQTAGPAAITVEFLPRRTMQAQVPQAACFVEPGVSSWAEYRALGRSGATDWTRLQRRERVAVFIPADTAPQEIRDCLHEEIAQALGPLNDLYELPDSVFNDDNFHTVLTGFDMLMLRAHYAPELANGMTRGAVAARLPAILARLNPAGEKSGPAAPPPTPRAFVRAMESALGPRGSLAARRSAAARAVAIVQARGWRDERTGFALYAFGRLIQSRDAAAAQAAFLGARAAFQAIPGADIQRAQTDLPLATFALSRGDARAAIEIARAAMPAARRSENAALLAELLRTEAAALRLLGRTGEAEALRLDSLGWARYGFGSGQDIANFEASFSALERLARGPQS</sequence>
<organism evidence="2 3">
    <name type="scientific">Albidovulum sediminis</name>
    <dbReference type="NCBI Taxonomy" id="3066345"/>
    <lineage>
        <taxon>Bacteria</taxon>
        <taxon>Pseudomonadati</taxon>
        <taxon>Pseudomonadota</taxon>
        <taxon>Alphaproteobacteria</taxon>
        <taxon>Rhodobacterales</taxon>
        <taxon>Paracoccaceae</taxon>
        <taxon>Albidovulum</taxon>
    </lineage>
</organism>
<keyword evidence="3" id="KW-1185">Reference proteome</keyword>
<name>A0ABT2NMD8_9RHOB</name>
<evidence type="ECO:0000256" key="1">
    <source>
        <dbReference type="SAM" id="SignalP"/>
    </source>
</evidence>